<keyword evidence="2" id="KW-1185">Reference proteome</keyword>
<dbReference type="EMBL" id="JAGPXF010000001">
    <property type="protein sequence ID" value="KAH7261767.1"/>
    <property type="molecule type" value="Genomic_DNA"/>
</dbReference>
<accession>A0A8K0S8I8</accession>
<sequence>MPCAWVVIVIMALLGLLFFKTSSINGCLLQMSLFTLSAILHRTSTSVELFTVNLDRHLLSQEPITGDTDQ</sequence>
<reference evidence="1" key="1">
    <citation type="journal article" date="2021" name="Nat. Commun.">
        <title>Genetic determinants of endophytism in the Arabidopsis root mycobiome.</title>
        <authorList>
            <person name="Mesny F."/>
            <person name="Miyauchi S."/>
            <person name="Thiergart T."/>
            <person name="Pickel B."/>
            <person name="Atanasova L."/>
            <person name="Karlsson M."/>
            <person name="Huettel B."/>
            <person name="Barry K.W."/>
            <person name="Haridas S."/>
            <person name="Chen C."/>
            <person name="Bauer D."/>
            <person name="Andreopoulos W."/>
            <person name="Pangilinan J."/>
            <person name="LaButti K."/>
            <person name="Riley R."/>
            <person name="Lipzen A."/>
            <person name="Clum A."/>
            <person name="Drula E."/>
            <person name="Henrissat B."/>
            <person name="Kohler A."/>
            <person name="Grigoriev I.V."/>
            <person name="Martin F.M."/>
            <person name="Hacquard S."/>
        </authorList>
    </citation>
    <scope>NUCLEOTIDE SEQUENCE</scope>
    <source>
        <strain evidence="1">MPI-SDFR-AT-0068</strain>
    </source>
</reference>
<organism evidence="1 2">
    <name type="scientific">Fusarium tricinctum</name>
    <dbReference type="NCBI Taxonomy" id="61284"/>
    <lineage>
        <taxon>Eukaryota</taxon>
        <taxon>Fungi</taxon>
        <taxon>Dikarya</taxon>
        <taxon>Ascomycota</taxon>
        <taxon>Pezizomycotina</taxon>
        <taxon>Sordariomycetes</taxon>
        <taxon>Hypocreomycetidae</taxon>
        <taxon>Hypocreales</taxon>
        <taxon>Nectriaceae</taxon>
        <taxon>Fusarium</taxon>
        <taxon>Fusarium tricinctum species complex</taxon>
    </lineage>
</organism>
<evidence type="ECO:0000313" key="2">
    <source>
        <dbReference type="Proteomes" id="UP000813427"/>
    </source>
</evidence>
<comment type="caution">
    <text evidence="1">The sequence shown here is derived from an EMBL/GenBank/DDBJ whole genome shotgun (WGS) entry which is preliminary data.</text>
</comment>
<dbReference type="AlphaFoldDB" id="A0A8K0S8I8"/>
<name>A0A8K0S8I8_9HYPO</name>
<gene>
    <name evidence="1" type="ORF">BKA59DRAFT_461789</name>
</gene>
<protein>
    <submittedName>
        <fullName evidence="1">Uncharacterized protein</fullName>
    </submittedName>
</protein>
<evidence type="ECO:0000313" key="1">
    <source>
        <dbReference type="EMBL" id="KAH7261767.1"/>
    </source>
</evidence>
<proteinExistence type="predicted"/>
<dbReference type="Proteomes" id="UP000813427">
    <property type="component" value="Unassembled WGS sequence"/>
</dbReference>